<keyword evidence="2 5" id="KW-0812">Transmembrane</keyword>
<sequence>MNKLIWIFQILICLFFVMPGIIKVSTPKEGLIAKNMLEPGASEIPVRAIGVFELLGCIGIILPAWKNIAPGLTPLSALGFCIVTAAASLLHYSRGEYKMLTILIPVFTISAMVAWYRFFTKIR</sequence>
<dbReference type="Pfam" id="PF13564">
    <property type="entry name" value="DoxX_2"/>
    <property type="match status" value="1"/>
</dbReference>
<proteinExistence type="predicted"/>
<comment type="caution">
    <text evidence="6">The sequence shown here is derived from an EMBL/GenBank/DDBJ whole genome shotgun (WGS) entry which is preliminary data.</text>
</comment>
<dbReference type="GO" id="GO:0016020">
    <property type="term" value="C:membrane"/>
    <property type="evidence" value="ECO:0007669"/>
    <property type="project" value="UniProtKB-SubCell"/>
</dbReference>
<feature type="transmembrane region" description="Helical" evidence="5">
    <location>
        <begin position="99"/>
        <end position="118"/>
    </location>
</feature>
<feature type="transmembrane region" description="Helical" evidence="5">
    <location>
        <begin position="44"/>
        <end position="65"/>
    </location>
</feature>
<comment type="subcellular location">
    <subcellularLocation>
        <location evidence="1">Membrane</location>
        <topology evidence="1">Multi-pass membrane protein</topology>
    </subcellularLocation>
</comment>
<gene>
    <name evidence="6" type="ORF">E2R66_18520</name>
</gene>
<keyword evidence="4 5" id="KW-0472">Membrane</keyword>
<evidence type="ECO:0000256" key="1">
    <source>
        <dbReference type="ARBA" id="ARBA00004141"/>
    </source>
</evidence>
<name>A0A4Y8SA18_9SPHI</name>
<evidence type="ECO:0000256" key="4">
    <source>
        <dbReference type="ARBA" id="ARBA00023136"/>
    </source>
</evidence>
<evidence type="ECO:0000313" key="7">
    <source>
        <dbReference type="Proteomes" id="UP000297540"/>
    </source>
</evidence>
<dbReference type="AlphaFoldDB" id="A0A4Y8SA18"/>
<evidence type="ECO:0000256" key="3">
    <source>
        <dbReference type="ARBA" id="ARBA00022989"/>
    </source>
</evidence>
<protein>
    <submittedName>
        <fullName evidence="6">DoxX family protein</fullName>
    </submittedName>
</protein>
<accession>A0A4Y8SA18</accession>
<keyword evidence="3 5" id="KW-1133">Transmembrane helix</keyword>
<evidence type="ECO:0000313" key="6">
    <source>
        <dbReference type="EMBL" id="TFF35485.1"/>
    </source>
</evidence>
<dbReference type="Proteomes" id="UP000297540">
    <property type="component" value="Unassembled WGS sequence"/>
</dbReference>
<keyword evidence="7" id="KW-1185">Reference proteome</keyword>
<dbReference type="OrthoDB" id="3385086at2"/>
<evidence type="ECO:0000256" key="5">
    <source>
        <dbReference type="SAM" id="Phobius"/>
    </source>
</evidence>
<evidence type="ECO:0000256" key="2">
    <source>
        <dbReference type="ARBA" id="ARBA00022692"/>
    </source>
</evidence>
<dbReference type="RefSeq" id="WP_133233432.1">
    <property type="nucleotide sequence ID" value="NZ_SOZE01000021.1"/>
</dbReference>
<feature type="transmembrane region" description="Helical" evidence="5">
    <location>
        <begin position="71"/>
        <end position="92"/>
    </location>
</feature>
<reference evidence="6 7" key="1">
    <citation type="journal article" date="2017" name="Int. J. Syst. Evol. Microbiol.">
        <title>Mucilaginibacterpsychrotolerans sp. nov., isolated from peatlands.</title>
        <authorList>
            <person name="Deng Y."/>
            <person name="Shen L."/>
            <person name="Xu B."/>
            <person name="Liu Y."/>
            <person name="Gu Z."/>
            <person name="Liu H."/>
            <person name="Zhou Y."/>
        </authorList>
    </citation>
    <scope>NUCLEOTIDE SEQUENCE [LARGE SCALE GENOMIC DNA]</scope>
    <source>
        <strain evidence="6 7">NH7-4</strain>
    </source>
</reference>
<dbReference type="InterPro" id="IPR032808">
    <property type="entry name" value="DoxX"/>
</dbReference>
<feature type="transmembrane region" description="Helical" evidence="5">
    <location>
        <begin position="6"/>
        <end position="24"/>
    </location>
</feature>
<dbReference type="EMBL" id="SOZE01000021">
    <property type="protein sequence ID" value="TFF35485.1"/>
    <property type="molecule type" value="Genomic_DNA"/>
</dbReference>
<organism evidence="6 7">
    <name type="scientific">Mucilaginibacter psychrotolerans</name>
    <dbReference type="NCBI Taxonomy" id="1524096"/>
    <lineage>
        <taxon>Bacteria</taxon>
        <taxon>Pseudomonadati</taxon>
        <taxon>Bacteroidota</taxon>
        <taxon>Sphingobacteriia</taxon>
        <taxon>Sphingobacteriales</taxon>
        <taxon>Sphingobacteriaceae</taxon>
        <taxon>Mucilaginibacter</taxon>
    </lineage>
</organism>